<sequence length="459" mass="51708">MHYDTVIIGAGMSGLSAGVRLAYFEKNVCILERHTTIGGLNSFYRLRKRNYDVGLHAVTNYAEPGSKGGPLSKLLRQLRMKWEDFDLRPQLQSSIAFPDCTLRFTNDFALLLDQIATAFPKQIDGFRRLLSVIDNHDALDLENRKNISARKVLGEHISDPLLIDMLFCPLMFYGSPTPRDMDFSQFVIMFKSIFYEGFGRPFDGIRLILKKLVRHFKSLGGHLKLRAGVSEIKQSDGKAKAVILDDGTEITADNVLSSAGAAETMRMVDPTRPAKRPIPGDISFVESISVLDCEPSSLGHNDTIVFYNDAPSFHYERPQEPIDLRSGIICSPNNFDYSRPLEDGRVRITALAEPDYWINMPEDEYAQQKMKWNDRIIESALKHIPDFRSHVIDTDVFTPRTIRRFTGHDNGCVYGAPEKFVDGQTPVRNLYLCGTDQGFLGIVGAMLSGITIANRYLLK</sequence>
<name>A0A1P8WPY3_9PLAN</name>
<dbReference type="Gene3D" id="3.50.50.60">
    <property type="entry name" value="FAD/NAD(P)-binding domain"/>
    <property type="match status" value="1"/>
</dbReference>
<evidence type="ECO:0000256" key="2">
    <source>
        <dbReference type="ARBA" id="ARBA00023002"/>
    </source>
</evidence>
<keyword evidence="2" id="KW-0560">Oxidoreductase</keyword>
<organism evidence="4 5">
    <name type="scientific">Fuerstiella marisgermanici</name>
    <dbReference type="NCBI Taxonomy" id="1891926"/>
    <lineage>
        <taxon>Bacteria</taxon>
        <taxon>Pseudomonadati</taxon>
        <taxon>Planctomycetota</taxon>
        <taxon>Planctomycetia</taxon>
        <taxon>Planctomycetales</taxon>
        <taxon>Planctomycetaceae</taxon>
        <taxon>Fuerstiella</taxon>
    </lineage>
</organism>
<evidence type="ECO:0000313" key="4">
    <source>
        <dbReference type="EMBL" id="APZ96120.1"/>
    </source>
</evidence>
<gene>
    <name evidence="4" type="ORF">Fuma_05788</name>
</gene>
<evidence type="ECO:0000313" key="5">
    <source>
        <dbReference type="Proteomes" id="UP000187735"/>
    </source>
</evidence>
<accession>A0A1P8WPY3</accession>
<dbReference type="GO" id="GO:0016491">
    <property type="term" value="F:oxidoreductase activity"/>
    <property type="evidence" value="ECO:0007669"/>
    <property type="project" value="UniProtKB-KW"/>
</dbReference>
<evidence type="ECO:0000259" key="3">
    <source>
        <dbReference type="Pfam" id="PF01593"/>
    </source>
</evidence>
<comment type="similarity">
    <text evidence="1">Belongs to the carotenoid/retinoid oxidoreductase family.</text>
</comment>
<dbReference type="InterPro" id="IPR002937">
    <property type="entry name" value="Amino_oxidase"/>
</dbReference>
<evidence type="ECO:0000256" key="1">
    <source>
        <dbReference type="ARBA" id="ARBA00006046"/>
    </source>
</evidence>
<proteinExistence type="inferred from homology"/>
<dbReference type="AlphaFoldDB" id="A0A1P8WPY3"/>
<dbReference type="STRING" id="1891926.Fuma_05788"/>
<dbReference type="EMBL" id="CP017641">
    <property type="protein sequence ID" value="APZ96120.1"/>
    <property type="molecule type" value="Genomic_DNA"/>
</dbReference>
<feature type="domain" description="Amine oxidase" evidence="3">
    <location>
        <begin position="12"/>
        <end position="455"/>
    </location>
</feature>
<keyword evidence="5" id="KW-1185">Reference proteome</keyword>
<dbReference type="PANTHER" id="PTHR43734:SF7">
    <property type="entry name" value="4,4'-DIAPONEUROSPORENE OXYGENASE"/>
    <property type="match status" value="1"/>
</dbReference>
<dbReference type="Proteomes" id="UP000187735">
    <property type="component" value="Chromosome"/>
</dbReference>
<dbReference type="Pfam" id="PF01593">
    <property type="entry name" value="Amino_oxidase"/>
    <property type="match status" value="1"/>
</dbReference>
<dbReference type="KEGG" id="fmr:Fuma_05788"/>
<protein>
    <submittedName>
        <fullName evidence="4">Soluble pyridine nucleotide transhydrogenase</fullName>
    </submittedName>
</protein>
<dbReference type="OrthoDB" id="9814556at2"/>
<reference evidence="4 5" key="1">
    <citation type="journal article" date="2016" name="Front. Microbiol.">
        <title>Fuerstia marisgermanicae gen. nov., sp. nov., an Unusual Member of the Phylum Planctomycetes from the German Wadden Sea.</title>
        <authorList>
            <person name="Kohn T."/>
            <person name="Heuer A."/>
            <person name="Jogler M."/>
            <person name="Vollmers J."/>
            <person name="Boedeker C."/>
            <person name="Bunk B."/>
            <person name="Rast P."/>
            <person name="Borchert D."/>
            <person name="Glockner I."/>
            <person name="Freese H.M."/>
            <person name="Klenk H.P."/>
            <person name="Overmann J."/>
            <person name="Kaster A.K."/>
            <person name="Rohde M."/>
            <person name="Wiegand S."/>
            <person name="Jogler C."/>
        </authorList>
    </citation>
    <scope>NUCLEOTIDE SEQUENCE [LARGE SCALE GENOMIC DNA]</scope>
    <source>
        <strain evidence="4 5">NH11</strain>
    </source>
</reference>
<dbReference type="RefSeq" id="WP_145944436.1">
    <property type="nucleotide sequence ID" value="NZ_CP017641.1"/>
</dbReference>
<dbReference type="PANTHER" id="PTHR43734">
    <property type="entry name" value="PHYTOENE DESATURASE"/>
    <property type="match status" value="1"/>
</dbReference>
<dbReference type="Gene3D" id="3.90.660.50">
    <property type="match status" value="1"/>
</dbReference>
<dbReference type="InterPro" id="IPR036188">
    <property type="entry name" value="FAD/NAD-bd_sf"/>
</dbReference>
<dbReference type="SUPFAM" id="SSF51905">
    <property type="entry name" value="FAD/NAD(P)-binding domain"/>
    <property type="match status" value="1"/>
</dbReference>